<comment type="caution">
    <text evidence="1">The sequence shown here is derived from an EMBL/GenBank/DDBJ whole genome shotgun (WGS) entry which is preliminary data.</text>
</comment>
<keyword evidence="2" id="KW-1185">Reference proteome</keyword>
<gene>
    <name evidence="1" type="ORF">ACFQ3W_11200</name>
</gene>
<dbReference type="RefSeq" id="WP_379319303.1">
    <property type="nucleotide sequence ID" value="NZ_JBHTLM010000006.1"/>
</dbReference>
<dbReference type="SUPFAM" id="SSF48371">
    <property type="entry name" value="ARM repeat"/>
    <property type="match status" value="1"/>
</dbReference>
<evidence type="ECO:0000313" key="1">
    <source>
        <dbReference type="EMBL" id="MFD1176862.1"/>
    </source>
</evidence>
<sequence>MAVVKNLMVRAGADFSGMRKEMQKAKKDISSFQTKANFSGLRKEIAKTEKQMGTFRSNMSGYVKGIAAAIASIGIGAGIKSAVNDAMQYEASIMQINRTMGTSAQAFRDWAKDNASAFGMSKLEVMKYGAVYSNLLSSFSKGTAETTERTKELLQASAVVAAATGRTMDDTMERIRSGLLGNTEAIEDLGINVNVAMIESTNAFKQFANGKHWEQLNFQTQQQIRLMAILEQAQQKYGDQIANNTISRQQQLVAQLKNVRLALGQAFLPIYNAILPALIRFATALATVMNFIAQFTTALFGGSVKSQQAQTKATTTQTAAVGGLGDAYKDAGDKAKKAGKKAKGAAASFDQLNLIGGKDSSGGADNKAPDASGGAVAPIPTDGLFSNMNDGMIDVSSKAKAMADAVRAAFETAFKSIKDVWDFVVSSLSPSFQKAWGEIQPVLANWKTLFQKMFSDIMTLGVPLASWFQTKLIPLWQQGVELGGHIIAGLGDSIKNVVSTIWEFAFPILSKFVTDGLPRLTDFLMGAQEIFGKLFDLVKQIFDDLWTGAADPALKQLSQIVQDYLDIIFKKWDEWGKKIQDNIKTALDKIKELWTNLFNVTLKPFIDNMLENLKWLWDKHLKGVVDEVTTFVGKLTTGATDIFNKFIMPIANWLTKTLGPTFSNIFSLVGDVIGTVVGVISDAAKGIMKSLGGIVDFVSGVFTGDWKKAWNGIKTFFEGIGDSLAGIFKGAVNLIIDALNFMIRQLNRIKIDIPDWVSDVTGVGDSFGFNIPTIPKLAKGGLAYGPTLAMVGDNKGAASDPEVIAPLSKLEGIIGGNNDQQQVVSVLNSILRAVQSGQNVNVTISQKSVAEAAINGIKDHQRRTGALPFPV</sequence>
<evidence type="ECO:0000313" key="2">
    <source>
        <dbReference type="Proteomes" id="UP001597262"/>
    </source>
</evidence>
<dbReference type="InterPro" id="IPR016024">
    <property type="entry name" value="ARM-type_fold"/>
</dbReference>
<organism evidence="1 2">
    <name type="scientific">Paenibacillus puldeungensis</name>
    <dbReference type="NCBI Taxonomy" id="696536"/>
    <lineage>
        <taxon>Bacteria</taxon>
        <taxon>Bacillati</taxon>
        <taxon>Bacillota</taxon>
        <taxon>Bacilli</taxon>
        <taxon>Bacillales</taxon>
        <taxon>Paenibacillaceae</taxon>
        <taxon>Paenibacillus</taxon>
    </lineage>
</organism>
<name>A0ABW3RXW8_9BACL</name>
<dbReference type="EMBL" id="JBHTLM010000006">
    <property type="protein sequence ID" value="MFD1176862.1"/>
    <property type="molecule type" value="Genomic_DNA"/>
</dbReference>
<dbReference type="Proteomes" id="UP001597262">
    <property type="component" value="Unassembled WGS sequence"/>
</dbReference>
<protein>
    <recommendedName>
        <fullName evidence="3">Phage-related protein</fullName>
    </recommendedName>
</protein>
<accession>A0ABW3RXW8</accession>
<evidence type="ECO:0008006" key="3">
    <source>
        <dbReference type="Google" id="ProtNLM"/>
    </source>
</evidence>
<proteinExistence type="predicted"/>
<reference evidence="2" key="1">
    <citation type="journal article" date="2019" name="Int. J. Syst. Evol. Microbiol.">
        <title>The Global Catalogue of Microorganisms (GCM) 10K type strain sequencing project: providing services to taxonomists for standard genome sequencing and annotation.</title>
        <authorList>
            <consortium name="The Broad Institute Genomics Platform"/>
            <consortium name="The Broad Institute Genome Sequencing Center for Infectious Disease"/>
            <person name="Wu L."/>
            <person name="Ma J."/>
        </authorList>
    </citation>
    <scope>NUCLEOTIDE SEQUENCE [LARGE SCALE GENOMIC DNA]</scope>
    <source>
        <strain evidence="2">CCUG 59189</strain>
    </source>
</reference>